<protein>
    <submittedName>
        <fullName evidence="1">Uncharacterized protein</fullName>
    </submittedName>
</protein>
<gene>
    <name evidence="1" type="ORF">HU230_18805</name>
</gene>
<reference evidence="1" key="1">
    <citation type="submission" date="2020-06" db="EMBL/GenBank/DDBJ databases">
        <title>Whole Genome Sequence of Bradyrhizobium sp. Strain 66S1MB.</title>
        <authorList>
            <person name="Bromfield E."/>
            <person name="Cloutier S."/>
        </authorList>
    </citation>
    <scope>NUCLEOTIDE SEQUENCE</scope>
    <source>
        <strain evidence="1">66S1MB</strain>
    </source>
</reference>
<sequence length="53" mass="6012">MTYTPPLSHERIARASILNAVPIPEQTKAVLEARGVDLGELEQRLRHNMGFRK</sequence>
<dbReference type="EMBL" id="JABWSX010000001">
    <property type="protein sequence ID" value="NVL07754.1"/>
    <property type="molecule type" value="Genomic_DNA"/>
</dbReference>
<organism evidence="1">
    <name type="scientific">Bradyrhizobium quebecense</name>
    <dbReference type="NCBI Taxonomy" id="2748629"/>
    <lineage>
        <taxon>Bacteria</taxon>
        <taxon>Pseudomonadati</taxon>
        <taxon>Pseudomonadota</taxon>
        <taxon>Alphaproteobacteria</taxon>
        <taxon>Hyphomicrobiales</taxon>
        <taxon>Nitrobacteraceae</taxon>
        <taxon>Bradyrhizobium</taxon>
    </lineage>
</organism>
<evidence type="ECO:0000313" key="1">
    <source>
        <dbReference type="EMBL" id="NVL07754.1"/>
    </source>
</evidence>
<name>A0A974ACW6_9BRAD</name>
<accession>A0A974ACW6</accession>
<proteinExistence type="predicted"/>
<comment type="caution">
    <text evidence="1">The sequence shown here is derived from an EMBL/GenBank/DDBJ whole genome shotgun (WGS) entry which is preliminary data.</text>
</comment>
<dbReference type="AlphaFoldDB" id="A0A974ACW6"/>
<dbReference type="RefSeq" id="WP_176531373.1">
    <property type="nucleotide sequence ID" value="NZ_CP088022.1"/>
</dbReference>